<sequence length="3580" mass="418387">MMDHFAEDYRAAAKALLEELKHALEAKPININLLMQTMAEICKKHILANRDSALTRLNDRKEYEEFVNKFMQIILNILFKTDPCFRAESPEQLLRRSALELIFFIGVHELAVLRHVLVQDLFNSIIRIFERDNEENCLLAFKILIKLFEYVNITESPHIRCIVLNKVQELYSKIFPCYETIGIHMFLEEFRMSHSCEEEQLLENLYSPIITFGADKKKIKILPRASKSLQVLAEAPLILNHIFEIWSIHYSLGLILQVANNSNTTFMRIINGTCDESERKSPTFRQDTYFVYLKLQINLLESFVLLHLPLKKINSPEKMKCLFKCSQILLKECPPSAVFLRKKLIKILYVILHIKVEYNGIEQDIKTAYNGFEVHFLIDNLLWSQGPPPDDDVRACFYALLLDLFDAKYQSFGRETIIKFTNYFLPVLYDSTIPITIHSSICLVLLKFTTRLEVDIFPMELIEILQAFNVRLNSFVKLDLPFIQRKLKECKTFFDREDYCDPEFSFSHRHLPNPSSVFISNFKKLTNKKTFDESKNTFIIEDCKDLIIAILDGAYAVSKRFQSTNQELLDAIEPFSDFLKYSVQALDIFNIPNKSNIPENVTRRKYQSSLRIIGNTFLGLQGTDCEKLFCQKIFSANFSVLLDILKQEPSFKAFLELFLNPTSSSWFIELFFNFILQHLEEFDDKQNSPILRNVLHDVVTSIVLFELKEILEVFLLRIVKKCLELAPTAKEPCNFLNVIGKMLLPVRPDFVFLHSSYLSIIQTLHFWYNSATSPEFSALALKLNLTILHNCNVLWLESNISLVLTLIIEVLNKNFPDLTSEACRILEKFPKSTMDSILPPIKLEIANCLQQVLACETGDNAKAAYNLLIKYFSSERITSQLKYESLTSSLALKLNLKDNYAVPLHIDKIMKSVFHTVRKKRTHLKEGLKIIKYYIAKGFDKNYIDLLNDLSSNLSLNLPSESLEIFFPGYDAKKGMMSDTHIFVLMAILAIESFNLDDQDVGGTNFEQCIMHYTIHGLHGEFSLTSDKKEIDVFSIVDAISSFICSLSGSVTQITRCIEKSLKALEIFVKTSETIMGSKIWELSLFEQIWKKLCCLLSYEEKWHVQIFICRAMEIFINKCPTDWKCKHLADFIKYSLHLMEIATLEYSLNYAVCIFVKNCLPLTFSVIKENPENLLNPILEISVTYIFSVSETIRNQAQKLFNFLREIDSELLGPDRPQFQFVLDHLKRNVESLKLVSFKFKLAILDGFLFFLDFYPAFLEIINVKNIINSCNDVLDECAAVSKISKDQTNFCEKAFKLLFFWHKERAAVELLNKAFQHSSSELNSIALTCSFLVKDMLPIYNWLMECKKQVKEFQQLANRIRNMAENEGEDDCLYIHQVFCLLKHIRHMFCLFILLKDNLQPEDQSIYSFYLNFVLSCLRRPTDFSLELKWQRIFKDAFFPDYGIKNVFWDILCPVFKFYPERIVNSFVFEFLRANNEEKKLLSSFFMEYLLQEKWGQYLHATILNNDSFIHDWQLSKILHPAGEQHFNYKYAFLNWMLYDWSKTRESIMCEDVPSRIYPVPNELTYFAVELIHHLQKYDKDLLQEKSIVFALQMIWRILEKKDKLFPPMIHSFPRLKEHIKLAKLLVEIYKFSNETELLFELLKAPVERFPEHFQFLTDFFRDEVIEKKSDLWKKETLIKFVIYHEKKQYSSHLEIKVLEYLIIPSFLFKLKKFDFTILKHGTNKDIDAKFELAIMLCFEEITKRDTEIMKPLLQLSCLLLECARHYISEDLRGKFKLFAKLYIWHSDFRQHPIDPLLSSYWDMFSLYFQKLLGAKFTPDVWSKILENALSFYTPNVREVSSFTLDMLVSSMSIEKKGAFYCAHSTSVFLEDFLCQFKKEKSDPKWLYHVEHILHVVVSNSETFVLNPVLLRILLDILKEMEDIDHLKYICEIFGPILDYAIANIDYKQFTSGNILSIRVIASSVFTVFCHLVLSLNKSHAGEKWSRKILDLSKKMHDLDELQLLFPDQKTSSLLRNRILKYLRQLNVNFSTNFLLYIVEKNMRTIFKFKFASLLHGLAQPGVISVVLKEIPNQNQVQQSTWVKVFKNFEDFLKINIWNPEKNVPYNRIPEFEVQADAVFRVYAQELKKVLEEIVGFVNKMFQNIALQSANFSPSTAQDFKEGITSYINTNLIRTLLETEKELDLNQYSQVGPDQRISYLYIWHSDLQIIVWGVLKPICISFPELYQSSHLIELIQKVCRDALKEIPETDRYTAEEAKLVIALEIFESGFLKIPDNGEMKNLITKLAEVKKTKEILCERIPEFVTVDIVRDEHFKLIELIYRYFKTEYKYGLSSFDPTCVLHSYTLVVQTRFIQFHQFMTLDDVLNHLACLELWTYNFFSLPSCFELTTYAVLERPIKNASSDHDINTWSTEKELDIILRDLKSFKKDLSNIDFSSFCDAILKLSITDKNLMKDVWNKLFPELWAVSLQDNLEKESLAKKYEAFIKEIFINEKTDTGKGMDAFANAFLSCHSVPAFSHSFLKSAGKFPDLLKKIYLKLEDFVLENNSADIFPNYETYLRLLLKAYFDMEDQDHLIGFQHQYSKCPALHTGMLYHSLGDLREGLDEYQVARERLLEMKKTEFIRGEDEVLQSYREKCRKVLESWNKLEKGDEVKEILPENEVLKKCKYLHKIFQENILPLTDISTRITELSDCCRAEVKYLSPCLFTPNHLPLLQVGKYIDEFEKAYTLQENIQGNVADFDFPKIGNIFQSWMNNMPSVKEDLCFWVDIIVHRVKRIELFQSFVLHKLSLEGDRLQKMENVLELTHDFCFKSLAKAFYAHGLPDLSLKSLQNCKNTKMDDEFMELYVESHLLQMKLCKDDLKRKENLQKKALIFLKKFPNIKSEQSVAMLNVYQGLLLKESLQMDERCIFHEYGKTVTEMFLISSQKLTDWSKGWLYCGNFFQEMFLSRKYSEYYKFALRSFSKSCKYSGNTKSIEPLAKIIGLLSSSDVPLNYRNDVIEDFIQIPLSYFIPWIPQLLAGILNTADCHLEYILLKIGFKHPESLYFLLHSAMNEINSMPVHMFESKEHLNYHPYVKLMNNIKTSHPMLISTLEKIENELILLSKKATPNILGVLRRIELKICDIFFMCATKQIDANSIDKRIQNIFIESYNSLETESDPELRMALSNLLKPSEWKLENIKCNLSECIKLYTVKKKMSKRSFVLDPFSYLSSFRPDQFDVFVNSSVKFQNKPSIFTSRVLPRIDIIERHGESACRIHVKRTNGKVYPYVILPMNSMETFMKENKVFQLLSFLNDFLQEDPKTYERSLKFSVPTMIPILSQIKIVEDDDTSISLYNIFEENYARHVKEINNITPLLTLYYNLCKIPLSLDNRLILKSAKQLFCHLQNSMVPKTVLKRKFKEKTPFEYNEFRKRFSREISLHYFAQHVFCLNQQVPEKFYIHQDVGKITNFGCVIDYSSELSTKRAPLRITPNISTFITPVGLNGYVKLAMCATARCLYSRNEAVESVLKVICMNEIADNLHTGGAIKSFDHQKINLFIDSVTRKVEDLSSEAYDVEFDGLIALAGANSTLSLMCPSFIPWL</sequence>
<dbReference type="InterPro" id="IPR011009">
    <property type="entry name" value="Kinase-like_dom_sf"/>
</dbReference>
<name>A0A8T0EVM4_ARGBR</name>
<dbReference type="GO" id="GO:0006281">
    <property type="term" value="P:DNA repair"/>
    <property type="evidence" value="ECO:0007669"/>
    <property type="project" value="TreeGrafter"/>
</dbReference>
<reference evidence="3" key="2">
    <citation type="submission" date="2020-06" db="EMBL/GenBank/DDBJ databases">
        <authorList>
            <person name="Sheffer M."/>
        </authorList>
    </citation>
    <scope>NUCLEOTIDE SEQUENCE</scope>
</reference>
<evidence type="ECO:0000259" key="1">
    <source>
        <dbReference type="PROSITE" id="PS50290"/>
    </source>
</evidence>
<gene>
    <name evidence="3" type="ORF">HNY73_014844</name>
</gene>
<dbReference type="GO" id="GO:0005634">
    <property type="term" value="C:nucleus"/>
    <property type="evidence" value="ECO:0007669"/>
    <property type="project" value="TreeGrafter"/>
</dbReference>
<accession>A0A8T0EVM4</accession>
<evidence type="ECO:0000313" key="3">
    <source>
        <dbReference type="EMBL" id="KAF8778079.1"/>
    </source>
</evidence>
<comment type="caution">
    <text evidence="3">The sequence shown here is derived from an EMBL/GenBank/DDBJ whole genome shotgun (WGS) entry which is preliminary data.</text>
</comment>
<evidence type="ECO:0000313" key="4">
    <source>
        <dbReference type="Proteomes" id="UP000807504"/>
    </source>
</evidence>
<dbReference type="GO" id="GO:0000124">
    <property type="term" value="C:SAGA complex"/>
    <property type="evidence" value="ECO:0007669"/>
    <property type="project" value="TreeGrafter"/>
</dbReference>
<dbReference type="PANTHER" id="PTHR11139">
    <property type="entry name" value="ATAXIA TELANGIECTASIA MUTATED ATM -RELATED"/>
    <property type="match status" value="1"/>
</dbReference>
<dbReference type="EMBL" id="JABXBU010002072">
    <property type="protein sequence ID" value="KAF8778079.1"/>
    <property type="molecule type" value="Genomic_DNA"/>
</dbReference>
<dbReference type="PROSITE" id="PS50290">
    <property type="entry name" value="PI3_4_KINASE_3"/>
    <property type="match status" value="1"/>
</dbReference>
<dbReference type="InterPro" id="IPR000403">
    <property type="entry name" value="PI3/4_kinase_cat_dom"/>
</dbReference>
<reference evidence="3" key="1">
    <citation type="journal article" date="2020" name="bioRxiv">
        <title>Chromosome-level reference genome of the European wasp spider Argiope bruennichi: a resource for studies on range expansion and evolutionary adaptation.</title>
        <authorList>
            <person name="Sheffer M.M."/>
            <person name="Hoppe A."/>
            <person name="Krehenwinkel H."/>
            <person name="Uhl G."/>
            <person name="Kuss A.W."/>
            <person name="Jensen L."/>
            <person name="Jensen C."/>
            <person name="Gillespie R.G."/>
            <person name="Hoff K.J."/>
            <person name="Prost S."/>
        </authorList>
    </citation>
    <scope>NUCLEOTIDE SEQUENCE</scope>
</reference>
<dbReference type="InterPro" id="IPR046805">
    <property type="entry name" value="Tra1_ring"/>
</dbReference>
<dbReference type="PANTHER" id="PTHR11139:SF1">
    <property type="entry name" value="TRANSFORMATION_TRANSCRIPTION DOMAIN-ASSOCIATED PROTEIN"/>
    <property type="match status" value="1"/>
</dbReference>
<dbReference type="Proteomes" id="UP000807504">
    <property type="component" value="Unassembled WGS sequence"/>
</dbReference>
<dbReference type="PROSITE" id="PS51189">
    <property type="entry name" value="FAT"/>
    <property type="match status" value="1"/>
</dbReference>
<dbReference type="InterPro" id="IPR014009">
    <property type="entry name" value="PIK_FAT"/>
</dbReference>
<dbReference type="SUPFAM" id="SSF56112">
    <property type="entry name" value="Protein kinase-like (PK-like)"/>
    <property type="match status" value="1"/>
</dbReference>
<dbReference type="GO" id="GO:0006355">
    <property type="term" value="P:regulation of DNA-templated transcription"/>
    <property type="evidence" value="ECO:0007669"/>
    <property type="project" value="TreeGrafter"/>
</dbReference>
<protein>
    <submittedName>
        <fullName evidence="3">Transcription-associated protein 1 like protein</fullName>
    </submittedName>
</protein>
<proteinExistence type="predicted"/>
<dbReference type="GO" id="GO:0035267">
    <property type="term" value="C:NuA4 histone acetyltransferase complex"/>
    <property type="evidence" value="ECO:0007669"/>
    <property type="project" value="TreeGrafter"/>
</dbReference>
<evidence type="ECO:0000259" key="2">
    <source>
        <dbReference type="PROSITE" id="PS51189"/>
    </source>
</evidence>
<keyword evidence="4" id="KW-1185">Reference proteome</keyword>
<feature type="domain" description="PI3K/PI4K catalytic" evidence="1">
    <location>
        <begin position="3240"/>
        <end position="3556"/>
    </location>
</feature>
<feature type="domain" description="FAT" evidence="2">
    <location>
        <begin position="2522"/>
        <end position="3055"/>
    </location>
</feature>
<dbReference type="InterPro" id="IPR050517">
    <property type="entry name" value="DDR_Repair_Kinase"/>
</dbReference>
<organism evidence="3 4">
    <name type="scientific">Argiope bruennichi</name>
    <name type="common">Wasp spider</name>
    <name type="synonym">Aranea bruennichi</name>
    <dbReference type="NCBI Taxonomy" id="94029"/>
    <lineage>
        <taxon>Eukaryota</taxon>
        <taxon>Metazoa</taxon>
        <taxon>Ecdysozoa</taxon>
        <taxon>Arthropoda</taxon>
        <taxon>Chelicerata</taxon>
        <taxon>Arachnida</taxon>
        <taxon>Araneae</taxon>
        <taxon>Araneomorphae</taxon>
        <taxon>Entelegynae</taxon>
        <taxon>Araneoidea</taxon>
        <taxon>Araneidae</taxon>
        <taxon>Argiope</taxon>
    </lineage>
</organism>
<dbReference type="Pfam" id="PF20206">
    <property type="entry name" value="Tra1_ring"/>
    <property type="match status" value="2"/>
</dbReference>